<comment type="cofactor">
    <cofactor evidence="1">
        <name>Mn(2+)</name>
        <dbReference type="ChEBI" id="CHEBI:29035"/>
    </cofactor>
</comment>
<dbReference type="CDD" id="cd23509">
    <property type="entry name" value="Gnk2-like"/>
    <property type="match status" value="2"/>
</dbReference>
<keyword evidence="6 17" id="KW-0732">Signal</keyword>
<dbReference type="InterPro" id="IPR002902">
    <property type="entry name" value="GNK2"/>
</dbReference>
<reference evidence="19 20" key="1">
    <citation type="journal article" date="2020" name="BMC Genomics">
        <title>Intraspecific diversification of the crop wild relative Brassica cretica Lam. using demographic model selection.</title>
        <authorList>
            <person name="Kioukis A."/>
            <person name="Michalopoulou V.A."/>
            <person name="Briers L."/>
            <person name="Pirintsos S."/>
            <person name="Studholme D.J."/>
            <person name="Pavlidis P."/>
            <person name="Sarris P.F."/>
        </authorList>
    </citation>
    <scope>NUCLEOTIDE SEQUENCE [LARGE SCALE GENOMIC DNA]</scope>
    <source>
        <strain evidence="20">cv. PFS-1207/04</strain>
    </source>
</reference>
<dbReference type="Gene3D" id="3.30.565.10">
    <property type="entry name" value="Histidine kinase-like ATPase, C-terminal domain"/>
    <property type="match status" value="1"/>
</dbReference>
<dbReference type="SUPFAM" id="SSF55874">
    <property type="entry name" value="ATPase domain of HSP90 chaperone/DNA topoisomerase II/histidine kinase"/>
    <property type="match status" value="1"/>
</dbReference>
<dbReference type="EMBL" id="QGKV02000297">
    <property type="protein sequence ID" value="KAF3605518.1"/>
    <property type="molecule type" value="Genomic_DNA"/>
</dbReference>
<evidence type="ECO:0000256" key="3">
    <source>
        <dbReference type="ARBA" id="ARBA00004123"/>
    </source>
</evidence>
<evidence type="ECO:0000313" key="19">
    <source>
        <dbReference type="EMBL" id="KAF3605518.1"/>
    </source>
</evidence>
<evidence type="ECO:0000256" key="8">
    <source>
        <dbReference type="ARBA" id="ARBA00022759"/>
    </source>
</evidence>
<evidence type="ECO:0000256" key="7">
    <source>
        <dbReference type="ARBA" id="ARBA00022737"/>
    </source>
</evidence>
<evidence type="ECO:0000259" key="18">
    <source>
        <dbReference type="PROSITE" id="PS51473"/>
    </source>
</evidence>
<keyword evidence="8" id="KW-0255">Endonuclease</keyword>
<comment type="similarity">
    <text evidence="4">Belongs to the MORC ATPase protein family.</text>
</comment>
<keyword evidence="10" id="KW-0156">Chromatin regulator</keyword>
<gene>
    <name evidence="19" type="ORF">DY000_02045807</name>
</gene>
<dbReference type="Pfam" id="PF17942">
    <property type="entry name" value="Morc6_S5"/>
    <property type="match status" value="1"/>
</dbReference>
<evidence type="ECO:0000256" key="6">
    <source>
        <dbReference type="ARBA" id="ARBA00022729"/>
    </source>
</evidence>
<keyword evidence="5" id="KW-0540">Nuclease</keyword>
<evidence type="ECO:0000256" key="5">
    <source>
        <dbReference type="ARBA" id="ARBA00022722"/>
    </source>
</evidence>
<comment type="cofactor">
    <cofactor evidence="2">
        <name>Mg(2+)</name>
        <dbReference type="ChEBI" id="CHEBI:18420"/>
    </cofactor>
</comment>
<feature type="domain" description="Gnk2-homologous" evidence="18">
    <location>
        <begin position="133"/>
        <end position="237"/>
    </location>
</feature>
<keyword evidence="12" id="KW-0943">RNA-mediated gene silencing</keyword>
<keyword evidence="8" id="KW-0378">Hydrolase</keyword>
<evidence type="ECO:0000313" key="20">
    <source>
        <dbReference type="Proteomes" id="UP000266723"/>
    </source>
</evidence>
<keyword evidence="13" id="KW-0234">DNA repair</keyword>
<evidence type="ECO:0000256" key="10">
    <source>
        <dbReference type="ARBA" id="ARBA00022853"/>
    </source>
</evidence>
<dbReference type="Pfam" id="PF13589">
    <property type="entry name" value="HATPase_c_3"/>
    <property type="match status" value="1"/>
</dbReference>
<feature type="domain" description="Gnk2-homologous" evidence="18">
    <location>
        <begin position="25"/>
        <end position="128"/>
    </location>
</feature>
<evidence type="ECO:0000256" key="11">
    <source>
        <dbReference type="ARBA" id="ARBA00023054"/>
    </source>
</evidence>
<keyword evidence="9" id="KW-0227">DNA damage</keyword>
<organism evidence="19 20">
    <name type="scientific">Brassica cretica</name>
    <name type="common">Mustard</name>
    <dbReference type="NCBI Taxonomy" id="69181"/>
    <lineage>
        <taxon>Eukaryota</taxon>
        <taxon>Viridiplantae</taxon>
        <taxon>Streptophyta</taxon>
        <taxon>Embryophyta</taxon>
        <taxon>Tracheophyta</taxon>
        <taxon>Spermatophyta</taxon>
        <taxon>Magnoliopsida</taxon>
        <taxon>eudicotyledons</taxon>
        <taxon>Gunneridae</taxon>
        <taxon>Pentapetalae</taxon>
        <taxon>rosids</taxon>
        <taxon>malvids</taxon>
        <taxon>Brassicales</taxon>
        <taxon>Brassicaceae</taxon>
        <taxon>Brassiceae</taxon>
        <taxon>Brassica</taxon>
    </lineage>
</organism>
<name>A0ABQ7EP65_BRACR</name>
<evidence type="ECO:0000256" key="1">
    <source>
        <dbReference type="ARBA" id="ARBA00001936"/>
    </source>
</evidence>
<keyword evidence="11 15" id="KW-0175">Coiled coil</keyword>
<dbReference type="InterPro" id="IPR041006">
    <property type="entry name" value="Morc_S5"/>
</dbReference>
<sequence>MQLYVSTARFLTWVSFLVLLTTVASKPLLFCQRQHQQVANPRRHVDFLRAMSSVNDHITKHKLYVESSFTDVSPPIYVFLQCRQDLSVSHCRRCFNDSKLKLEETCSSSNSGRVHGDNCFLRFDNRDFSEEFVDPRFDRTKCKRTGPVVDKFWIDLDEAFVNATLRAVKKGGFGAASVSPAGGSPGVYALAQCWQRLDGNSCRDCLVNARSSLRACESSEARAFFTGCYLKYSTRKFFDDAAVLKLDDDEGSFRNSSYLPDLSDQDVMKLAVAAFSLSILTSLGAFISYKRFSRERKGQSDAGVVFTIHRFDFHRYLIIFSPALYTVWSRRKVTVDLYENYCQLKEMSNNTSINVSHDALVVKPEHPYGSKGNHALPQDSEENRGSLGAQSSTSVVDQVRTPPDDSGVTSSASTICPAPVCRQFWKAGSYNDELSSKSQQPTGKNYLHVHPMFLHSNATSHKWAFGAVAELLDNAVDEIQNGATFVIVDKTTNPRDGTPALLVQDDGGGMDPQAMRQCMGFGFSDKKSDSAIGRYGNGFKTSTMRLGADVIVFSRHFKNQTWTQSIGLLSYTYLTRTGHDRIVVPIFDDIGSHGTKVIIYNLWLNSDAKLELDFDSDVEDILIEGNIKKTGCKITNDHIATRFSYSLRVYLSILYLRIPEAFKIVLRGKVVQQHNVADDLKHPQYILYKPHVAGHEEGEVVTTIGFLKEAPKINLNGFCVYHKNRLIMPFWQVVSNSNSRGRGIVGALEANFVEPTHNKQDFEKTVLLQKLENRLKEMTMEYWNCHYVLIGYQDVNKPRPKVPQNVQPGGRPNANMLRKNSAGYSGRQTMIPPPGFPAVFNNTNLASLPRVSAEPVVLEKRKEHPDLVASAASRRKVGSDGFTVPGHIRVEQFIQGSANQSQDSEIVKLMEKNKKLRAKWLDHKVRSQTLEVKLLSWLVAIPSIDGLSRHEAMNLSSELEKVKSEYERLMEELQALSVVKEERSRHVNT</sequence>
<protein>
    <recommendedName>
        <fullName evidence="18">Gnk2-homologous domain-containing protein</fullName>
    </recommendedName>
</protein>
<dbReference type="PANTHER" id="PTHR23336">
    <property type="entry name" value="ZINC FINGER CW-TYPE COILED-COIL DOMAIN PROTEIN 3"/>
    <property type="match status" value="1"/>
</dbReference>
<evidence type="ECO:0000256" key="13">
    <source>
        <dbReference type="ARBA" id="ARBA00023204"/>
    </source>
</evidence>
<dbReference type="Pfam" id="PF01657">
    <property type="entry name" value="Stress-antifung"/>
    <property type="match status" value="2"/>
</dbReference>
<evidence type="ECO:0000256" key="14">
    <source>
        <dbReference type="ARBA" id="ARBA00023242"/>
    </source>
</evidence>
<accession>A0ABQ7EP65</accession>
<dbReference type="Gene3D" id="3.30.430.20">
    <property type="entry name" value="Gnk2 domain, C-X8-C-X2-C motif"/>
    <property type="match status" value="2"/>
</dbReference>
<keyword evidence="7" id="KW-0677">Repeat</keyword>
<evidence type="ECO:0000256" key="9">
    <source>
        <dbReference type="ARBA" id="ARBA00022763"/>
    </source>
</evidence>
<evidence type="ECO:0000256" key="2">
    <source>
        <dbReference type="ARBA" id="ARBA00001946"/>
    </source>
</evidence>
<dbReference type="InterPro" id="IPR036890">
    <property type="entry name" value="HATPase_C_sf"/>
</dbReference>
<dbReference type="Proteomes" id="UP000266723">
    <property type="component" value="Unassembled WGS sequence"/>
</dbReference>
<evidence type="ECO:0000256" key="12">
    <source>
        <dbReference type="ARBA" id="ARBA00023158"/>
    </source>
</evidence>
<feature type="chain" id="PRO_5047244465" description="Gnk2-homologous domain-containing protein" evidence="17">
    <location>
        <begin position="26"/>
        <end position="989"/>
    </location>
</feature>
<evidence type="ECO:0000256" key="4">
    <source>
        <dbReference type="ARBA" id="ARBA00007845"/>
    </source>
</evidence>
<proteinExistence type="inferred from homology"/>
<evidence type="ECO:0000256" key="16">
    <source>
        <dbReference type="SAM" id="MobiDB-lite"/>
    </source>
</evidence>
<dbReference type="PANTHER" id="PTHR23336:SF44">
    <property type="entry name" value="PROTEIN MICRORCHIDIA 6"/>
    <property type="match status" value="1"/>
</dbReference>
<comment type="caution">
    <text evidence="19">The sequence shown here is derived from an EMBL/GenBank/DDBJ whole genome shotgun (WGS) entry which is preliminary data.</text>
</comment>
<dbReference type="InterPro" id="IPR038408">
    <property type="entry name" value="GNK2_sf"/>
</dbReference>
<dbReference type="PROSITE" id="PS51473">
    <property type="entry name" value="GNK2"/>
    <property type="match status" value="2"/>
</dbReference>
<dbReference type="InterPro" id="IPR045261">
    <property type="entry name" value="MORC_ATPase"/>
</dbReference>
<feature type="signal peptide" evidence="17">
    <location>
        <begin position="1"/>
        <end position="25"/>
    </location>
</feature>
<feature type="region of interest" description="Disordered" evidence="16">
    <location>
        <begin position="367"/>
        <end position="412"/>
    </location>
</feature>
<feature type="coiled-coil region" evidence="15">
    <location>
        <begin position="952"/>
        <end position="983"/>
    </location>
</feature>
<keyword evidence="14" id="KW-0539">Nucleus</keyword>
<evidence type="ECO:0000256" key="15">
    <source>
        <dbReference type="SAM" id="Coils"/>
    </source>
</evidence>
<keyword evidence="20" id="KW-1185">Reference proteome</keyword>
<comment type="subcellular location">
    <subcellularLocation>
        <location evidence="3">Nucleus</location>
    </subcellularLocation>
</comment>
<evidence type="ECO:0000256" key="17">
    <source>
        <dbReference type="SAM" id="SignalP"/>
    </source>
</evidence>